<evidence type="ECO:0000313" key="6">
    <source>
        <dbReference type="Proteomes" id="UP001589793"/>
    </source>
</evidence>
<evidence type="ECO:0000259" key="4">
    <source>
        <dbReference type="PROSITE" id="PS50949"/>
    </source>
</evidence>
<protein>
    <submittedName>
        <fullName evidence="5">GntR family transcriptional regulator</fullName>
    </submittedName>
</protein>
<dbReference type="CDD" id="cd07377">
    <property type="entry name" value="WHTH_GntR"/>
    <property type="match status" value="1"/>
</dbReference>
<dbReference type="RefSeq" id="WP_376979841.1">
    <property type="nucleotide sequence ID" value="NZ_JBHLSV010000007.1"/>
</dbReference>
<dbReference type="InterPro" id="IPR000524">
    <property type="entry name" value="Tscrpt_reg_HTH_GntR"/>
</dbReference>
<dbReference type="InterPro" id="IPR036388">
    <property type="entry name" value="WH-like_DNA-bd_sf"/>
</dbReference>
<dbReference type="Pfam" id="PF07729">
    <property type="entry name" value="FCD"/>
    <property type="match status" value="1"/>
</dbReference>
<dbReference type="Proteomes" id="UP001589793">
    <property type="component" value="Unassembled WGS sequence"/>
</dbReference>
<evidence type="ECO:0000256" key="1">
    <source>
        <dbReference type="ARBA" id="ARBA00023015"/>
    </source>
</evidence>
<keyword evidence="2" id="KW-0238">DNA-binding</keyword>
<evidence type="ECO:0000313" key="5">
    <source>
        <dbReference type="EMBL" id="MFC0673908.1"/>
    </source>
</evidence>
<name>A0ABV6RAA9_9MICO</name>
<dbReference type="Gene3D" id="1.20.120.530">
    <property type="entry name" value="GntR ligand-binding domain-like"/>
    <property type="match status" value="1"/>
</dbReference>
<dbReference type="SMART" id="SM00895">
    <property type="entry name" value="FCD"/>
    <property type="match status" value="1"/>
</dbReference>
<dbReference type="Pfam" id="PF00392">
    <property type="entry name" value="GntR"/>
    <property type="match status" value="1"/>
</dbReference>
<dbReference type="SMART" id="SM00345">
    <property type="entry name" value="HTH_GNTR"/>
    <property type="match status" value="1"/>
</dbReference>
<dbReference type="SUPFAM" id="SSF46785">
    <property type="entry name" value="Winged helix' DNA-binding domain"/>
    <property type="match status" value="1"/>
</dbReference>
<accession>A0ABV6RAA9</accession>
<dbReference type="InterPro" id="IPR036390">
    <property type="entry name" value="WH_DNA-bd_sf"/>
</dbReference>
<evidence type="ECO:0000256" key="3">
    <source>
        <dbReference type="ARBA" id="ARBA00023163"/>
    </source>
</evidence>
<dbReference type="PRINTS" id="PR00035">
    <property type="entry name" value="HTHGNTR"/>
</dbReference>
<dbReference type="EMBL" id="JBHLSV010000007">
    <property type="protein sequence ID" value="MFC0673908.1"/>
    <property type="molecule type" value="Genomic_DNA"/>
</dbReference>
<organism evidence="5 6">
    <name type="scientific">Brachybacterium hainanense</name>
    <dbReference type="NCBI Taxonomy" id="1541174"/>
    <lineage>
        <taxon>Bacteria</taxon>
        <taxon>Bacillati</taxon>
        <taxon>Actinomycetota</taxon>
        <taxon>Actinomycetes</taxon>
        <taxon>Micrococcales</taxon>
        <taxon>Dermabacteraceae</taxon>
        <taxon>Brachybacterium</taxon>
    </lineage>
</organism>
<dbReference type="PROSITE" id="PS50949">
    <property type="entry name" value="HTH_GNTR"/>
    <property type="match status" value="1"/>
</dbReference>
<sequence>MPQDRTALRGRIVTSLREDIISGELPGGARLNERELSGRFDVSRVPVREALITLAGEGLVRMRPGDGASVAPLTRRDVREVFEVRAALEPMAARLCALRASEDQMREFARLTSEAFEAEIQADPARGSTANADFHDLLVTAAGNDLLDAMARPMMGITRRLFRRTIIDHEAMMWTDHREIVRAISTGDADLAAHLATVHLDNTRRHTFALFETGEDVRGSAAY</sequence>
<reference evidence="5 6" key="1">
    <citation type="submission" date="2024-09" db="EMBL/GenBank/DDBJ databases">
        <authorList>
            <person name="Sun Q."/>
            <person name="Mori K."/>
        </authorList>
    </citation>
    <scope>NUCLEOTIDE SEQUENCE [LARGE SCALE GENOMIC DNA]</scope>
    <source>
        <strain evidence="5 6">CICC 10874</strain>
    </source>
</reference>
<dbReference type="PANTHER" id="PTHR43537:SF44">
    <property type="entry name" value="GNTR FAMILY REGULATORY PROTEIN"/>
    <property type="match status" value="1"/>
</dbReference>
<feature type="domain" description="HTH gntR-type" evidence="4">
    <location>
        <begin position="6"/>
        <end position="73"/>
    </location>
</feature>
<dbReference type="InterPro" id="IPR011711">
    <property type="entry name" value="GntR_C"/>
</dbReference>
<keyword evidence="6" id="KW-1185">Reference proteome</keyword>
<dbReference type="PANTHER" id="PTHR43537">
    <property type="entry name" value="TRANSCRIPTIONAL REGULATOR, GNTR FAMILY"/>
    <property type="match status" value="1"/>
</dbReference>
<dbReference type="Gene3D" id="1.10.10.10">
    <property type="entry name" value="Winged helix-like DNA-binding domain superfamily/Winged helix DNA-binding domain"/>
    <property type="match status" value="1"/>
</dbReference>
<dbReference type="InterPro" id="IPR008920">
    <property type="entry name" value="TF_FadR/GntR_C"/>
</dbReference>
<keyword evidence="1" id="KW-0805">Transcription regulation</keyword>
<dbReference type="SUPFAM" id="SSF48008">
    <property type="entry name" value="GntR ligand-binding domain-like"/>
    <property type="match status" value="1"/>
</dbReference>
<keyword evidence="3" id="KW-0804">Transcription</keyword>
<proteinExistence type="predicted"/>
<evidence type="ECO:0000256" key="2">
    <source>
        <dbReference type="ARBA" id="ARBA00023125"/>
    </source>
</evidence>
<comment type="caution">
    <text evidence="5">The sequence shown here is derived from an EMBL/GenBank/DDBJ whole genome shotgun (WGS) entry which is preliminary data.</text>
</comment>
<gene>
    <name evidence="5" type="ORF">ACFFF6_08060</name>
</gene>